<dbReference type="Proteomes" id="UP000095597">
    <property type="component" value="Unassembled WGS sequence"/>
</dbReference>
<feature type="transmembrane region" description="Helical" evidence="1">
    <location>
        <begin position="7"/>
        <end position="28"/>
    </location>
</feature>
<reference evidence="3 5" key="2">
    <citation type="journal article" date="2019" name="Nat. Med.">
        <title>A library of human gut bacterial isolates paired with longitudinal multiomics data enables mechanistic microbiome research.</title>
        <authorList>
            <person name="Poyet M."/>
            <person name="Groussin M."/>
            <person name="Gibbons S.M."/>
            <person name="Avila-Pacheco J."/>
            <person name="Jiang X."/>
            <person name="Kearney S.M."/>
            <person name="Perrotta A.R."/>
            <person name="Berdy B."/>
            <person name="Zhao S."/>
            <person name="Lieberman T.D."/>
            <person name="Swanson P.K."/>
            <person name="Smith M."/>
            <person name="Roesemann S."/>
            <person name="Alexander J.E."/>
            <person name="Rich S.A."/>
            <person name="Livny J."/>
            <person name="Vlamakis H."/>
            <person name="Clish C."/>
            <person name="Bullock K."/>
            <person name="Deik A."/>
            <person name="Scott J."/>
            <person name="Pierce K.A."/>
            <person name="Xavier R.J."/>
            <person name="Alm E.J."/>
        </authorList>
    </citation>
    <scope>NUCLEOTIDE SEQUENCE [LARGE SCALE GENOMIC DNA]</scope>
    <source>
        <strain evidence="3 5">BIOML-A1</strain>
    </source>
</reference>
<dbReference type="AlphaFoldDB" id="A0A173V9L9"/>
<organism evidence="2 4">
    <name type="scientific">Dorea longicatena</name>
    <dbReference type="NCBI Taxonomy" id="88431"/>
    <lineage>
        <taxon>Bacteria</taxon>
        <taxon>Bacillati</taxon>
        <taxon>Bacillota</taxon>
        <taxon>Clostridia</taxon>
        <taxon>Lachnospirales</taxon>
        <taxon>Lachnospiraceae</taxon>
        <taxon>Dorea</taxon>
    </lineage>
</organism>
<keyword evidence="1" id="KW-0472">Membrane</keyword>
<dbReference type="Proteomes" id="UP000449249">
    <property type="component" value="Unassembled WGS sequence"/>
</dbReference>
<evidence type="ECO:0000313" key="3">
    <source>
        <dbReference type="EMBL" id="MZK11095.1"/>
    </source>
</evidence>
<reference evidence="2 4" key="1">
    <citation type="submission" date="2015-09" db="EMBL/GenBank/DDBJ databases">
        <authorList>
            <consortium name="Pathogen Informatics"/>
        </authorList>
    </citation>
    <scope>NUCLEOTIDE SEQUENCE [LARGE SCALE GENOMIC DNA]</scope>
    <source>
        <strain evidence="2 4">2789STDY5834961</strain>
    </source>
</reference>
<dbReference type="RefSeq" id="WP_055215168.1">
    <property type="nucleotide sequence ID" value="NZ_CYXO01000023.1"/>
</dbReference>
<gene>
    <name evidence="2" type="ORF">ERS852573_02766</name>
    <name evidence="3" type="ORF">GT576_12270</name>
</gene>
<dbReference type="EMBL" id="WWSH01000011">
    <property type="protein sequence ID" value="MZK11095.1"/>
    <property type="molecule type" value="Genomic_DNA"/>
</dbReference>
<sequence>MNRRRQNILLVTVIILSAIIGLLAYLLIQRENSQGSLSFDKNASAWTPHTKSDTSGKQQIKIPGYDNITFAADTCDQQITLANPDKNPCNFTFELYVDQDDSPVYTSDMVKPGSAISHIRLNKTLDKGEHTLSIHISTFDVNSKEPLNSAISNAKLNVI</sequence>
<evidence type="ECO:0000313" key="4">
    <source>
        <dbReference type="Proteomes" id="UP000095597"/>
    </source>
</evidence>
<keyword evidence="1" id="KW-1133">Transmembrane helix</keyword>
<evidence type="ECO:0000313" key="2">
    <source>
        <dbReference type="EMBL" id="CUN24069.1"/>
    </source>
</evidence>
<keyword evidence="1" id="KW-0812">Transmembrane</keyword>
<proteinExistence type="predicted"/>
<accession>A0A173V9L9</accession>
<dbReference type="OrthoDB" id="2166499at2"/>
<dbReference type="EMBL" id="CYXO01000023">
    <property type="protein sequence ID" value="CUN24069.1"/>
    <property type="molecule type" value="Genomic_DNA"/>
</dbReference>
<protein>
    <submittedName>
        <fullName evidence="2">Uncharacterized protein</fullName>
    </submittedName>
</protein>
<name>A0A173V9L9_9FIRM</name>
<evidence type="ECO:0000256" key="1">
    <source>
        <dbReference type="SAM" id="Phobius"/>
    </source>
</evidence>
<evidence type="ECO:0000313" key="5">
    <source>
        <dbReference type="Proteomes" id="UP000449249"/>
    </source>
</evidence>